<dbReference type="Proteomes" id="UP000321362">
    <property type="component" value="Chromosome"/>
</dbReference>
<dbReference type="Pfam" id="PF25989">
    <property type="entry name" value="YknX_C"/>
    <property type="match status" value="1"/>
</dbReference>
<evidence type="ECO:0000256" key="1">
    <source>
        <dbReference type="ARBA" id="ARBA00009477"/>
    </source>
</evidence>
<dbReference type="RefSeq" id="WP_147058144.1">
    <property type="nucleotide sequence ID" value="NZ_CP042437.1"/>
</dbReference>
<proteinExistence type="inferred from homology"/>
<feature type="domain" description="YknX-like C-terminal permuted SH3-like" evidence="4">
    <location>
        <begin position="294"/>
        <end position="359"/>
    </location>
</feature>
<dbReference type="AlphaFoldDB" id="A0A5B8W5W6"/>
<dbReference type="EMBL" id="CP042437">
    <property type="protein sequence ID" value="QEC78989.1"/>
    <property type="molecule type" value="Genomic_DNA"/>
</dbReference>
<dbReference type="InterPro" id="IPR006143">
    <property type="entry name" value="RND_pump_MFP"/>
</dbReference>
<dbReference type="KEGG" id="mgk:FSB76_24700"/>
<evidence type="ECO:0000313" key="5">
    <source>
        <dbReference type="EMBL" id="QEC78989.1"/>
    </source>
</evidence>
<dbReference type="NCBIfam" id="TIGR01730">
    <property type="entry name" value="RND_mfp"/>
    <property type="match status" value="1"/>
</dbReference>
<dbReference type="OrthoDB" id="9806939at2"/>
<dbReference type="Pfam" id="PF25973">
    <property type="entry name" value="BSH_CzcB"/>
    <property type="match status" value="1"/>
</dbReference>
<evidence type="ECO:0000259" key="2">
    <source>
        <dbReference type="Pfam" id="PF25954"/>
    </source>
</evidence>
<dbReference type="InterPro" id="IPR058792">
    <property type="entry name" value="Beta-barrel_RND_2"/>
</dbReference>
<gene>
    <name evidence="5" type="ORF">FSB76_24700</name>
</gene>
<evidence type="ECO:0000259" key="4">
    <source>
        <dbReference type="Pfam" id="PF25989"/>
    </source>
</evidence>
<feature type="domain" description="CzcB-like barrel-sandwich hybrid" evidence="3">
    <location>
        <begin position="63"/>
        <end position="198"/>
    </location>
</feature>
<keyword evidence="6" id="KW-1185">Reference proteome</keyword>
<evidence type="ECO:0000259" key="3">
    <source>
        <dbReference type="Pfam" id="PF25973"/>
    </source>
</evidence>
<accession>A0A5B8W5W6</accession>
<dbReference type="Gene3D" id="2.40.420.20">
    <property type="match status" value="1"/>
</dbReference>
<organism evidence="5 6">
    <name type="scientific">Mucilaginibacter ginsenosidivorax</name>
    <dbReference type="NCBI Taxonomy" id="862126"/>
    <lineage>
        <taxon>Bacteria</taxon>
        <taxon>Pseudomonadati</taxon>
        <taxon>Bacteroidota</taxon>
        <taxon>Sphingobacteriia</taxon>
        <taxon>Sphingobacteriales</taxon>
        <taxon>Sphingobacteriaceae</taxon>
        <taxon>Mucilaginibacter</taxon>
    </lineage>
</organism>
<dbReference type="Gene3D" id="2.40.30.170">
    <property type="match status" value="1"/>
</dbReference>
<dbReference type="Gene3D" id="2.40.50.100">
    <property type="match status" value="1"/>
</dbReference>
<evidence type="ECO:0000313" key="6">
    <source>
        <dbReference type="Proteomes" id="UP000321362"/>
    </source>
</evidence>
<dbReference type="SUPFAM" id="SSF111369">
    <property type="entry name" value="HlyD-like secretion proteins"/>
    <property type="match status" value="1"/>
</dbReference>
<dbReference type="Gene3D" id="1.10.287.470">
    <property type="entry name" value="Helix hairpin bin"/>
    <property type="match status" value="1"/>
</dbReference>
<sequence length="361" mass="39526">MKVIKYIFIIPACLLSACGGNPVEKTTPQGLPEKPVVKLLTLKPEPITNKLNLTGEIIPFDRANIYARTPGYVKEVKVDIGSKVTKGQVLCILDAPELKAAQAQSQSNSMGTRSKYESSKSTYLRLLKAAQTPGAVADNELEIARNQMRTDSAVYQASRSATQANKAIEDYLVIRSPFNGVVTARNIFKGDFVDNTGKTLLFRVEDNSSLRVDVAVPEAYNSTTLKDNEACFTVSANPGQVFKAKLARKSDAIDPQTRSETWELTFPNTNGLLKPGMFAQIVLPVSRPKEGFLVPFKAVVSTQERKFVIRVVNGKTQWVDVKTGFTGKEKTEIAGDLKPGDQLVAQANEELKEGTTVQVKQ</sequence>
<name>A0A5B8W5W6_9SPHI</name>
<dbReference type="PROSITE" id="PS51257">
    <property type="entry name" value="PROKAR_LIPOPROTEIN"/>
    <property type="match status" value="1"/>
</dbReference>
<dbReference type="GO" id="GO:0015562">
    <property type="term" value="F:efflux transmembrane transporter activity"/>
    <property type="evidence" value="ECO:0007669"/>
    <property type="project" value="TreeGrafter"/>
</dbReference>
<feature type="domain" description="CusB-like beta-barrel" evidence="2">
    <location>
        <begin position="212"/>
        <end position="283"/>
    </location>
</feature>
<dbReference type="Pfam" id="PF25954">
    <property type="entry name" value="Beta-barrel_RND_2"/>
    <property type="match status" value="1"/>
</dbReference>
<dbReference type="PANTHER" id="PTHR30469">
    <property type="entry name" value="MULTIDRUG RESISTANCE PROTEIN MDTA"/>
    <property type="match status" value="1"/>
</dbReference>
<protein>
    <submittedName>
        <fullName evidence="5">Efflux RND transporter periplasmic adaptor subunit</fullName>
    </submittedName>
</protein>
<dbReference type="GO" id="GO:1990281">
    <property type="term" value="C:efflux pump complex"/>
    <property type="evidence" value="ECO:0007669"/>
    <property type="project" value="TreeGrafter"/>
</dbReference>
<dbReference type="PANTHER" id="PTHR30469:SF37">
    <property type="entry name" value="RAGD PROTEIN"/>
    <property type="match status" value="1"/>
</dbReference>
<dbReference type="InterPro" id="IPR058647">
    <property type="entry name" value="BSH_CzcB-like"/>
</dbReference>
<comment type="similarity">
    <text evidence="1">Belongs to the membrane fusion protein (MFP) (TC 8.A.1) family.</text>
</comment>
<dbReference type="InterPro" id="IPR058637">
    <property type="entry name" value="YknX-like_C"/>
</dbReference>
<reference evidence="5 6" key="1">
    <citation type="journal article" date="2013" name="J. Microbiol.">
        <title>Mucilaginibacter ginsenosidivorax sp. nov., with ginsenoside converting activity isolated from sediment.</title>
        <authorList>
            <person name="Kim J.K."/>
            <person name="Choi T.E."/>
            <person name="Liu Q.M."/>
            <person name="Park H.Y."/>
            <person name="Yi T.H."/>
            <person name="Yoon M.H."/>
            <person name="Kim S.C."/>
            <person name="Im W.T."/>
        </authorList>
    </citation>
    <scope>NUCLEOTIDE SEQUENCE [LARGE SCALE GENOMIC DNA]</scope>
    <source>
        <strain evidence="5 6">KHI28</strain>
    </source>
</reference>